<evidence type="ECO:0000313" key="2">
    <source>
        <dbReference type="Proteomes" id="UP000024335"/>
    </source>
</evidence>
<sequence length="85" mass="9443">MGMFKSAQRFVSTTFDIGTEVVESVGQSVSMATTYVDNRAKAQKISDRQLVIDSLTETLAPIREKLNTDEAYAALYAELEAEFDK</sequence>
<reference evidence="1" key="1">
    <citation type="submission" date="2014-05" db="EMBL/GenBank/DDBJ databases">
        <title>Complete genome sequence of bacteriophage DFL12phi1, which infects Dinoroseobacter shibae.</title>
        <authorList>
            <person name="Ji J."/>
            <person name="Zhang R."/>
            <person name="Jiao N."/>
        </authorList>
    </citation>
    <scope>NUCLEOTIDE SEQUENCE [LARGE SCALE GENOMIC DNA]</scope>
</reference>
<dbReference type="Proteomes" id="UP000024335">
    <property type="component" value="Segment"/>
</dbReference>
<evidence type="ECO:0000313" key="1">
    <source>
        <dbReference type="EMBL" id="AHX01044.1"/>
    </source>
</evidence>
<dbReference type="RefSeq" id="YP_009043764.1">
    <property type="nucleotide sequence ID" value="NC_024367.1"/>
</dbReference>
<name>A0A023NHX2_9CAUD</name>
<dbReference type="GeneID" id="19686288"/>
<dbReference type="EMBL" id="KJ621082">
    <property type="protein sequence ID" value="AHX01044.1"/>
    <property type="molecule type" value="Genomic_DNA"/>
</dbReference>
<dbReference type="KEGG" id="vg:19686288"/>
<proteinExistence type="predicted"/>
<gene>
    <name evidence="1" type="ORF">DFL12P1_0084</name>
</gene>
<accession>A0A023NHX2</accession>
<protein>
    <submittedName>
        <fullName evidence="1">Uncharacterized protein</fullName>
    </submittedName>
</protein>
<organism evidence="1 2">
    <name type="scientific">Dinoroseobacter phage DFL12phi1</name>
    <dbReference type="NCBI Taxonomy" id="1477404"/>
    <lineage>
        <taxon>Viruses</taxon>
        <taxon>Duplodnaviria</taxon>
        <taxon>Heunggongvirae</taxon>
        <taxon>Uroviricota</taxon>
        <taxon>Caudoviricetes</taxon>
        <taxon>Schitoviridae</taxon>
        <taxon>Rhodovirinae</taxon>
        <taxon>Baltimorevirus</taxon>
        <taxon>Baltimorevirus DFL12</taxon>
    </lineage>
</organism>
<keyword evidence="2" id="KW-1185">Reference proteome</keyword>